<dbReference type="Gene3D" id="3.40.50.12780">
    <property type="entry name" value="N-terminal domain of ligase-like"/>
    <property type="match status" value="1"/>
</dbReference>
<dbReference type="SUPFAM" id="SSF56801">
    <property type="entry name" value="Acetyl-CoA synthetase-like"/>
    <property type="match status" value="1"/>
</dbReference>
<comment type="caution">
    <text evidence="3">The sequence shown here is derived from an EMBL/GenBank/DDBJ whole genome shotgun (WGS) entry which is preliminary data.</text>
</comment>
<evidence type="ECO:0000313" key="3">
    <source>
        <dbReference type="EMBL" id="MFF9887732.1"/>
    </source>
</evidence>
<reference evidence="3 4" key="1">
    <citation type="submission" date="2024-10" db="EMBL/GenBank/DDBJ databases">
        <title>The Natural Products Discovery Center: Release of the First 8490 Sequenced Strains for Exploring Actinobacteria Biosynthetic Diversity.</title>
        <authorList>
            <person name="Kalkreuter E."/>
            <person name="Kautsar S.A."/>
            <person name="Yang D."/>
            <person name="Bader C.D."/>
            <person name="Teijaro C.N."/>
            <person name="Fluegel L."/>
            <person name="Davis C.M."/>
            <person name="Simpson J.R."/>
            <person name="Lauterbach L."/>
            <person name="Steele A.D."/>
            <person name="Gui C."/>
            <person name="Meng S."/>
            <person name="Li G."/>
            <person name="Viehrig K."/>
            <person name="Ye F."/>
            <person name="Su P."/>
            <person name="Kiefer A.F."/>
            <person name="Nichols A."/>
            <person name="Cepeda A.J."/>
            <person name="Yan W."/>
            <person name="Fan B."/>
            <person name="Jiang Y."/>
            <person name="Adhikari A."/>
            <person name="Zheng C.-J."/>
            <person name="Schuster L."/>
            <person name="Cowan T.M."/>
            <person name="Smanski M.J."/>
            <person name="Chevrette M.G."/>
            <person name="De Carvalho L.P.S."/>
            <person name="Shen B."/>
        </authorList>
    </citation>
    <scope>NUCLEOTIDE SEQUENCE [LARGE SCALE GENOMIC DNA]</scope>
    <source>
        <strain evidence="3 4">NPDC013366</strain>
    </source>
</reference>
<dbReference type="Pfam" id="PF00501">
    <property type="entry name" value="AMP-binding"/>
    <property type="match status" value="1"/>
</dbReference>
<sequence>MTPDTLYSWFDRSVRAYPDAPALEVAGDVYSYARLSRRAESLAARLVEASGTPTVVGLLAARTADAYAGYLAALRLGATVVPLNPAHPTSRHLQVCAAAGVEVVLTEGHDLPNALDMSTVTTEAATDVRQPPADRPAYLLFTSGSTGAPKGVAIRHHAVSAFLRHVIGAIELGPGCRMPSTADLTFDISVLEMFATWGAGATLVPPRSPMELLNPVRYAAELRLTHWCSVPSAVSVADRLRMLTPGVLPLLRHSVFLGEQLTVAQARAWSVAAPASRISNLYGPTEATVACTGYLLPKNPADWPGTSNHSVPIGSVFPGARVLIVDVANCLATEGELLVSGPQVFNGYLDSSRDEGRFVVIDGQRWYRTGDRVRLEDGLIVHLDRLDNQVKIRGYRVEPGEVETVLRGHPGVGEVVVLPAAAESGEVELVVMFTGDVAEPDLAALVADRLPVYLHPRHYLPVREFPRNSNGKIDRRQLADIAAGSVRSDS</sequence>
<evidence type="ECO:0000259" key="2">
    <source>
        <dbReference type="Pfam" id="PF13193"/>
    </source>
</evidence>
<dbReference type="RefSeq" id="WP_030793569.1">
    <property type="nucleotide sequence ID" value="NZ_JBFACJ010000044.1"/>
</dbReference>
<proteinExistence type="predicted"/>
<dbReference type="PANTHER" id="PTHR45527">
    <property type="entry name" value="NONRIBOSOMAL PEPTIDE SYNTHETASE"/>
    <property type="match status" value="1"/>
</dbReference>
<dbReference type="InterPro" id="IPR042099">
    <property type="entry name" value="ANL_N_sf"/>
</dbReference>
<dbReference type="InterPro" id="IPR045851">
    <property type="entry name" value="AMP-bd_C_sf"/>
</dbReference>
<dbReference type="PROSITE" id="PS00455">
    <property type="entry name" value="AMP_BINDING"/>
    <property type="match status" value="1"/>
</dbReference>
<dbReference type="Pfam" id="PF13193">
    <property type="entry name" value="AMP-binding_C"/>
    <property type="match status" value="1"/>
</dbReference>
<feature type="domain" description="AMP-dependent synthetase/ligase" evidence="1">
    <location>
        <begin position="10"/>
        <end position="349"/>
    </location>
</feature>
<dbReference type="Proteomes" id="UP001603418">
    <property type="component" value="Unassembled WGS sequence"/>
</dbReference>
<dbReference type="Gene3D" id="3.30.300.30">
    <property type="match status" value="1"/>
</dbReference>
<dbReference type="InterPro" id="IPR025110">
    <property type="entry name" value="AMP-bd_C"/>
</dbReference>
<dbReference type="EMBL" id="JBICBM010000036">
    <property type="protein sequence ID" value="MFF9887732.1"/>
    <property type="molecule type" value="Genomic_DNA"/>
</dbReference>
<feature type="domain" description="AMP-binding enzyme C-terminal" evidence="2">
    <location>
        <begin position="401"/>
        <end position="472"/>
    </location>
</feature>
<organism evidence="3 4">
    <name type="scientific">Streptomyces eurythermus</name>
    <dbReference type="NCBI Taxonomy" id="42237"/>
    <lineage>
        <taxon>Bacteria</taxon>
        <taxon>Bacillati</taxon>
        <taxon>Actinomycetota</taxon>
        <taxon>Actinomycetes</taxon>
        <taxon>Kitasatosporales</taxon>
        <taxon>Streptomycetaceae</taxon>
        <taxon>Streptomyces</taxon>
    </lineage>
</organism>
<evidence type="ECO:0000259" key="1">
    <source>
        <dbReference type="Pfam" id="PF00501"/>
    </source>
</evidence>
<dbReference type="InterPro" id="IPR020845">
    <property type="entry name" value="AMP-binding_CS"/>
</dbReference>
<accession>A0ABW6Z9B2</accession>
<evidence type="ECO:0000313" key="4">
    <source>
        <dbReference type="Proteomes" id="UP001603418"/>
    </source>
</evidence>
<dbReference type="PANTHER" id="PTHR45527:SF1">
    <property type="entry name" value="FATTY ACID SYNTHASE"/>
    <property type="match status" value="1"/>
</dbReference>
<gene>
    <name evidence="3" type="ORF">ACF1HC_40185</name>
</gene>
<dbReference type="InterPro" id="IPR000873">
    <property type="entry name" value="AMP-dep_synth/lig_dom"/>
</dbReference>
<name>A0ABW6Z9B2_9ACTN</name>
<keyword evidence="4" id="KW-1185">Reference proteome</keyword>
<protein>
    <submittedName>
        <fullName evidence="3">AMP-binding protein</fullName>
    </submittedName>
</protein>